<dbReference type="AlphaFoldDB" id="A0A8J5EM68"/>
<dbReference type="GO" id="GO:0000287">
    <property type="term" value="F:magnesium ion binding"/>
    <property type="evidence" value="ECO:0007669"/>
    <property type="project" value="InterPro"/>
</dbReference>
<keyword evidence="7" id="KW-0602">Photosynthesis</keyword>
<keyword evidence="8" id="KW-0113">Calvin cycle</keyword>
<protein>
    <recommendedName>
        <fullName evidence="5">Ribulose bisphosphate carboxylase large chain</fullName>
        <ecNumber evidence="4">4.1.1.39</ecNumber>
    </recommendedName>
</protein>
<comment type="catalytic activity">
    <reaction evidence="16">
        <text>2 (2R)-3-phosphoglycerate + 2 H(+) = D-ribulose 1,5-bisphosphate + CO2 + H2O</text>
        <dbReference type="Rhea" id="RHEA:23124"/>
        <dbReference type="ChEBI" id="CHEBI:15377"/>
        <dbReference type="ChEBI" id="CHEBI:15378"/>
        <dbReference type="ChEBI" id="CHEBI:16526"/>
        <dbReference type="ChEBI" id="CHEBI:57870"/>
        <dbReference type="ChEBI" id="CHEBI:58272"/>
        <dbReference type="EC" id="4.1.1.39"/>
    </reaction>
</comment>
<sequence length="360" mass="39670">MSCREGLMSPQTETKASVVFKAGVKDYKLTYYTPDYEVKDTDILAAFRVTPQPGVPPEEAGAAVAVESSTGTCTTLWIDGLTSLDRYKGRCYHIKAVIGEDNQYIAYVSYPLDLFEEGSATNMFTSIVGSVFGFKALRALRLEDLRILTSYSKTFQGPPHGIQAETGEIKGHYLNATTGTCEEMMKRAIFARELGAPIIMHDYLTSGFTTNTSLAHYCRDNGLLLHIHRAMHVVIDRQKNHGMHFRVLAKALRMSGGDHIHSGIVVGKLEGERKMTLGVIPFGGGTLGHPWGNAPGVVANRVALEACVQAHNEGHDLAHEGNEIIREASKWSPELAAACEVWKEIKFEFEPVDKLDKEKI</sequence>
<evidence type="ECO:0000256" key="11">
    <source>
        <dbReference type="ARBA" id="ARBA00023033"/>
    </source>
</evidence>
<dbReference type="GO" id="GO:0009853">
    <property type="term" value="P:photorespiration"/>
    <property type="evidence" value="ECO:0007669"/>
    <property type="project" value="UniProtKB-KW"/>
</dbReference>
<dbReference type="GO" id="GO:0009507">
    <property type="term" value="C:chloroplast"/>
    <property type="evidence" value="ECO:0007669"/>
    <property type="project" value="UniProtKB-SubCell"/>
</dbReference>
<comment type="caution">
    <text evidence="19">The sequence shown here is derived from an EMBL/GenBank/DDBJ whole genome shotgun (WGS) entry which is preliminary data.</text>
</comment>
<evidence type="ECO:0000256" key="15">
    <source>
        <dbReference type="ARBA" id="ARBA00048059"/>
    </source>
</evidence>
<feature type="domain" description="Ribulose bisphosphate carboxylase large subunit C-terminal" evidence="17">
    <location>
        <begin position="280"/>
        <end position="342"/>
    </location>
</feature>
<dbReference type="Proteomes" id="UP000734854">
    <property type="component" value="Unassembled WGS sequence"/>
</dbReference>
<organism evidence="19 20">
    <name type="scientific">Zingiber officinale</name>
    <name type="common">Ginger</name>
    <name type="synonym">Amomum zingiber</name>
    <dbReference type="NCBI Taxonomy" id="94328"/>
    <lineage>
        <taxon>Eukaryota</taxon>
        <taxon>Viridiplantae</taxon>
        <taxon>Streptophyta</taxon>
        <taxon>Embryophyta</taxon>
        <taxon>Tracheophyta</taxon>
        <taxon>Spermatophyta</taxon>
        <taxon>Magnoliopsida</taxon>
        <taxon>Liliopsida</taxon>
        <taxon>Zingiberales</taxon>
        <taxon>Zingiberaceae</taxon>
        <taxon>Zingiber</taxon>
    </lineage>
</organism>
<keyword evidence="9" id="KW-0934">Plastid</keyword>
<dbReference type="SUPFAM" id="SSF51649">
    <property type="entry name" value="RuBisCo, C-terminal domain"/>
    <property type="match status" value="1"/>
</dbReference>
<dbReference type="Gene3D" id="3.20.20.110">
    <property type="entry name" value="Ribulose bisphosphate carboxylase, large subunit, C-terminal domain"/>
    <property type="match status" value="2"/>
</dbReference>
<dbReference type="InterPro" id="IPR036422">
    <property type="entry name" value="RuBisCO_lsu_N_sf"/>
</dbReference>
<dbReference type="SUPFAM" id="SSF54966">
    <property type="entry name" value="RuBisCO, large subunit, small (N-terminal) domain"/>
    <property type="match status" value="1"/>
</dbReference>
<dbReference type="GO" id="GO:0016984">
    <property type="term" value="F:ribulose-bisphosphate carboxylase activity"/>
    <property type="evidence" value="ECO:0007669"/>
    <property type="project" value="UniProtKB-EC"/>
</dbReference>
<reference evidence="19 20" key="1">
    <citation type="submission" date="2020-08" db="EMBL/GenBank/DDBJ databases">
        <title>Plant Genome Project.</title>
        <authorList>
            <person name="Zhang R.-G."/>
        </authorList>
    </citation>
    <scope>NUCLEOTIDE SEQUENCE [LARGE SCALE GENOMIC DNA]</scope>
    <source>
        <tissue evidence="19">Rhizome</tissue>
    </source>
</reference>
<dbReference type="GO" id="GO:0019253">
    <property type="term" value="P:reductive pentose-phosphate cycle"/>
    <property type="evidence" value="ECO:0007669"/>
    <property type="project" value="UniProtKB-KW"/>
</dbReference>
<evidence type="ECO:0000313" key="19">
    <source>
        <dbReference type="EMBL" id="KAG6468433.1"/>
    </source>
</evidence>
<comment type="similarity">
    <text evidence="3">Belongs to the RuBisCO large chain family. Type I subfamily.</text>
</comment>
<keyword evidence="12" id="KW-0601">Photorespiration</keyword>
<dbReference type="InterPro" id="IPR017443">
    <property type="entry name" value="RuBisCO_lsu_fd_N"/>
</dbReference>
<evidence type="ECO:0000313" key="20">
    <source>
        <dbReference type="Proteomes" id="UP000734854"/>
    </source>
</evidence>
<dbReference type="Gene3D" id="3.30.70.150">
    <property type="entry name" value="RuBisCO large subunit, N-terminal domain"/>
    <property type="match status" value="1"/>
</dbReference>
<dbReference type="InterPro" id="IPR000685">
    <property type="entry name" value="RuBisCO_lsu_C"/>
</dbReference>
<evidence type="ECO:0000256" key="14">
    <source>
        <dbReference type="ARBA" id="ARBA00023300"/>
    </source>
</evidence>
<evidence type="ECO:0000256" key="9">
    <source>
        <dbReference type="ARBA" id="ARBA00022640"/>
    </source>
</evidence>
<keyword evidence="20" id="KW-1185">Reference proteome</keyword>
<evidence type="ECO:0000256" key="16">
    <source>
        <dbReference type="ARBA" id="ARBA00049469"/>
    </source>
</evidence>
<evidence type="ECO:0000256" key="2">
    <source>
        <dbReference type="ARBA" id="ARBA00004229"/>
    </source>
</evidence>
<keyword evidence="11" id="KW-0503">Monooxygenase</keyword>
<evidence type="ECO:0000256" key="3">
    <source>
        <dbReference type="ARBA" id="ARBA00006204"/>
    </source>
</evidence>
<keyword evidence="6" id="KW-0150">Chloroplast</keyword>
<evidence type="ECO:0000256" key="10">
    <source>
        <dbReference type="ARBA" id="ARBA00023002"/>
    </source>
</evidence>
<evidence type="ECO:0000256" key="8">
    <source>
        <dbReference type="ARBA" id="ARBA00022567"/>
    </source>
</evidence>
<dbReference type="PANTHER" id="PTHR42704">
    <property type="entry name" value="RIBULOSE BISPHOSPHATE CARBOXYLASE"/>
    <property type="match status" value="1"/>
</dbReference>
<dbReference type="Pfam" id="PF02788">
    <property type="entry name" value="RuBisCO_large_N"/>
    <property type="match status" value="1"/>
</dbReference>
<accession>A0A8J5EM68</accession>
<dbReference type="InterPro" id="IPR033966">
    <property type="entry name" value="RuBisCO"/>
</dbReference>
<evidence type="ECO:0000256" key="12">
    <source>
        <dbReference type="ARBA" id="ARBA00023238"/>
    </source>
</evidence>
<evidence type="ECO:0000256" key="13">
    <source>
        <dbReference type="ARBA" id="ARBA00023239"/>
    </source>
</evidence>
<comment type="catalytic activity">
    <reaction evidence="15">
        <text>D-ribulose 1,5-bisphosphate + O2 = 2-phosphoglycolate + (2R)-3-phosphoglycerate + 2 H(+)</text>
        <dbReference type="Rhea" id="RHEA:36631"/>
        <dbReference type="ChEBI" id="CHEBI:15378"/>
        <dbReference type="ChEBI" id="CHEBI:15379"/>
        <dbReference type="ChEBI" id="CHEBI:57870"/>
        <dbReference type="ChEBI" id="CHEBI:58033"/>
        <dbReference type="ChEBI" id="CHEBI:58272"/>
    </reaction>
</comment>
<gene>
    <name evidence="19" type="ORF">ZIOFF_073118</name>
</gene>
<proteinExistence type="inferred from homology"/>
<evidence type="ECO:0000256" key="1">
    <source>
        <dbReference type="ARBA" id="ARBA00001946"/>
    </source>
</evidence>
<dbReference type="Pfam" id="PF00016">
    <property type="entry name" value="RuBisCO_large"/>
    <property type="match status" value="2"/>
</dbReference>
<dbReference type="GO" id="GO:0004497">
    <property type="term" value="F:monooxygenase activity"/>
    <property type="evidence" value="ECO:0007669"/>
    <property type="project" value="UniProtKB-KW"/>
</dbReference>
<evidence type="ECO:0000259" key="18">
    <source>
        <dbReference type="Pfam" id="PF02788"/>
    </source>
</evidence>
<comment type="subcellular location">
    <subcellularLocation>
        <location evidence="2">Plastid</location>
        <location evidence="2">Chloroplast</location>
    </subcellularLocation>
</comment>
<dbReference type="EC" id="4.1.1.39" evidence="4"/>
<dbReference type="InterPro" id="IPR036376">
    <property type="entry name" value="RuBisCO_lsu_C_sf"/>
</dbReference>
<keyword evidence="13" id="KW-0456">Lyase</keyword>
<evidence type="ECO:0000256" key="6">
    <source>
        <dbReference type="ARBA" id="ARBA00022528"/>
    </source>
</evidence>
<evidence type="ECO:0000256" key="4">
    <source>
        <dbReference type="ARBA" id="ARBA00012287"/>
    </source>
</evidence>
<dbReference type="EMBL" id="JACMSC010000022">
    <property type="protein sequence ID" value="KAG6468433.1"/>
    <property type="molecule type" value="Genomic_DNA"/>
</dbReference>
<evidence type="ECO:0000256" key="7">
    <source>
        <dbReference type="ARBA" id="ARBA00022531"/>
    </source>
</evidence>
<feature type="domain" description="Ribulose bisphosphate carboxylase large subunit C-terminal" evidence="17">
    <location>
        <begin position="163"/>
        <end position="278"/>
    </location>
</feature>
<evidence type="ECO:0000256" key="5">
    <source>
        <dbReference type="ARBA" id="ARBA00017725"/>
    </source>
</evidence>
<keyword evidence="14" id="KW-0120">Carbon dioxide fixation</keyword>
<dbReference type="PANTHER" id="PTHR42704:SF15">
    <property type="entry name" value="RIBULOSE BISPHOSPHATE CARBOXYLASE LARGE CHAIN"/>
    <property type="match status" value="1"/>
</dbReference>
<keyword evidence="10" id="KW-0560">Oxidoreductase</keyword>
<name>A0A8J5EM68_ZINOF</name>
<comment type="cofactor">
    <cofactor evidence="1">
        <name>Mg(2+)</name>
        <dbReference type="ChEBI" id="CHEBI:18420"/>
    </cofactor>
</comment>
<feature type="domain" description="Ribulose bisphosphate carboxylase large subunit ferrodoxin-like N-terminal" evidence="18">
    <location>
        <begin position="31"/>
        <end position="147"/>
    </location>
</feature>
<evidence type="ECO:0000259" key="17">
    <source>
        <dbReference type="Pfam" id="PF00016"/>
    </source>
</evidence>